<dbReference type="Proteomes" id="UP000594707">
    <property type="component" value="Chromosome"/>
</dbReference>
<accession>A0A7S9RQJ8</accession>
<reference evidence="1 2" key="1">
    <citation type="journal article" date="2018" name="Emerg. Microbes Infect.">
        <title>Genomic analysis of oral Campylobacter concisus strains identified a potential bacterial molecular marker associated with active Crohn's disease.</title>
        <authorList>
            <person name="Liu F."/>
            <person name="Ma R."/>
            <person name="Tay C.Y.A."/>
            <person name="Octavia S."/>
            <person name="Lan R."/>
            <person name="Chung H.K.L."/>
            <person name="Riordan S.M."/>
            <person name="Grimm M.C."/>
            <person name="Leong R.W."/>
            <person name="Tanaka M.M."/>
            <person name="Connor S."/>
            <person name="Zhang L."/>
        </authorList>
    </citation>
    <scope>NUCLEOTIDE SEQUENCE [LARGE SCALE GENOMIC DNA]</scope>
    <source>
        <strain evidence="1 2">P13UCO-S1</strain>
    </source>
</reference>
<organism evidence="1 2">
    <name type="scientific">Campylobacter concisus</name>
    <dbReference type="NCBI Taxonomy" id="199"/>
    <lineage>
        <taxon>Bacteria</taxon>
        <taxon>Pseudomonadati</taxon>
        <taxon>Campylobacterota</taxon>
        <taxon>Epsilonproteobacteria</taxon>
        <taxon>Campylobacterales</taxon>
        <taxon>Campylobacteraceae</taxon>
        <taxon>Campylobacter</taxon>
    </lineage>
</organism>
<proteinExistence type="predicted"/>
<evidence type="ECO:0000313" key="1">
    <source>
        <dbReference type="EMBL" id="QPH96115.1"/>
    </source>
</evidence>
<name>A0A7S9RQJ8_9BACT</name>
<sequence>MKFYLDIYCSPDISYQSSINQGDPVDCDDVDGFVEKVFDFLYFDYIKNQNDEISDVLKITCPFIISNLIALYSNILADARLKKSGFDVIYTDKNIIDSKIGKRCLSPYYLPDLYSGGKEVPFVNFYLSEIYNKKDYKYFLKKIFIFFSKKEQVVVLNRNKWLIEFLNNSNIKYSIIDFEYFFDEIKVNDIVKFDDPKLNSFIENISKNITQITSEEIDKDKFYNLLVAILKKIVYKGYIDYKNCKNAMKNKKIYFNKIFTGTMGNYKSRVIFSVLKNFGVETNSCMHSGSISHIDYKFDPRLYIEYLIPNSFYIFNKFDIDTIHKRVDKYGLNIQFKCLKTKKSVGCSSNKEHVVVEGKNIKKIGILSSNLWVNRRAIFNPSDLQYFEFKYKLLKLIGEDYEVCIKSHPKGALRPKDKVLSLFNNVSYVDECPMDKFLESVDCVITPFADSTSFNEVVSSNTPLILIDLCKAGLTSEAKETLKNRVAFVDCAFENGLATINKDQFAEAFNRKYIMDFEFADRFQ</sequence>
<protein>
    <submittedName>
        <fullName evidence="1">Uncharacterized protein</fullName>
    </submittedName>
</protein>
<dbReference type="AlphaFoldDB" id="A0A7S9RQJ8"/>
<gene>
    <name evidence="1" type="ORF">CVT08_02150</name>
</gene>
<evidence type="ECO:0000313" key="2">
    <source>
        <dbReference type="Proteomes" id="UP000594707"/>
    </source>
</evidence>
<dbReference type="EMBL" id="CP060705">
    <property type="protein sequence ID" value="QPH96115.1"/>
    <property type="molecule type" value="Genomic_DNA"/>
</dbReference>
<dbReference type="RefSeq" id="WP_107860963.1">
    <property type="nucleotide sequence ID" value="NZ_CP060705.1"/>
</dbReference>